<gene>
    <name evidence="2" type="primary">LOC116539498</name>
</gene>
<dbReference type="GeneID" id="116539498"/>
<proteinExistence type="predicted"/>
<dbReference type="InterPro" id="IPR016024">
    <property type="entry name" value="ARM-type_fold"/>
</dbReference>
<name>A0A6J3GLT7_SAPAP</name>
<dbReference type="AlphaFoldDB" id="A0A6J3GLT7"/>
<evidence type="ECO:0000313" key="1">
    <source>
        <dbReference type="Proteomes" id="UP000504640"/>
    </source>
</evidence>
<organism evidence="1 2">
    <name type="scientific">Sapajus apella</name>
    <name type="common">Brown-capped capuchin</name>
    <name type="synonym">Cebus apella</name>
    <dbReference type="NCBI Taxonomy" id="9515"/>
    <lineage>
        <taxon>Eukaryota</taxon>
        <taxon>Metazoa</taxon>
        <taxon>Chordata</taxon>
        <taxon>Craniata</taxon>
        <taxon>Vertebrata</taxon>
        <taxon>Euteleostomi</taxon>
        <taxon>Mammalia</taxon>
        <taxon>Eutheria</taxon>
        <taxon>Euarchontoglires</taxon>
        <taxon>Primates</taxon>
        <taxon>Haplorrhini</taxon>
        <taxon>Platyrrhini</taxon>
        <taxon>Cebidae</taxon>
        <taxon>Cebinae</taxon>
        <taxon>Sapajus</taxon>
    </lineage>
</organism>
<dbReference type="RefSeq" id="XP_032118377.1">
    <property type="nucleotide sequence ID" value="XM_032262486.1"/>
</dbReference>
<evidence type="ECO:0000313" key="2">
    <source>
        <dbReference type="RefSeq" id="XP_032118377.1"/>
    </source>
</evidence>
<dbReference type="Pfam" id="PF25571">
    <property type="entry name" value="TPR_CCP1_N"/>
    <property type="match status" value="1"/>
</dbReference>
<keyword evidence="1" id="KW-1185">Reference proteome</keyword>
<dbReference type="SUPFAM" id="SSF48371">
    <property type="entry name" value="ARM repeat"/>
    <property type="match status" value="1"/>
</dbReference>
<sequence length="188" mass="20875">MAEQEASGLQVLLHTLQTSSDKESILTILKVLGDLLSVGTDRRIHYMISKGGSEALLQTLVDTARTAPPDYDILLPLFRLLAKVGLRDKKIGRKALELEALDVTLILARKNLSHGQNFLHCLWALRVFASSVSTGAMLGINGAMELLFKVITPYTRKRTRSIRYRVLCNTSAPFVTHGEMEIVPRVFS</sequence>
<dbReference type="InterPro" id="IPR011989">
    <property type="entry name" value="ARM-like"/>
</dbReference>
<protein>
    <submittedName>
        <fullName evidence="2">Cytosolic carboxypeptidase 4-like isoform X2</fullName>
    </submittedName>
</protein>
<dbReference type="Proteomes" id="UP000504640">
    <property type="component" value="Unplaced"/>
</dbReference>
<accession>A0A6J3GLT7</accession>
<dbReference type="Gene3D" id="1.25.10.10">
    <property type="entry name" value="Leucine-rich Repeat Variant"/>
    <property type="match status" value="1"/>
</dbReference>
<reference evidence="2" key="1">
    <citation type="submission" date="2025-08" db="UniProtKB">
        <authorList>
            <consortium name="RefSeq"/>
        </authorList>
    </citation>
    <scope>IDENTIFICATION</scope>
    <source>
        <tissue evidence="2">Blood</tissue>
    </source>
</reference>